<keyword evidence="2" id="KW-0949">S-adenosyl-L-methionine</keyword>
<dbReference type="InterPro" id="IPR006638">
    <property type="entry name" value="Elp3/MiaA/NifB-like_rSAM"/>
</dbReference>
<feature type="domain" description="B12-binding" evidence="6">
    <location>
        <begin position="111"/>
        <end position="202"/>
    </location>
</feature>
<dbReference type="PROSITE" id="PS51918">
    <property type="entry name" value="RADICAL_SAM"/>
    <property type="match status" value="1"/>
</dbReference>
<keyword evidence="9" id="KW-1185">Reference proteome</keyword>
<evidence type="ECO:0000259" key="7">
    <source>
        <dbReference type="PROSITE" id="PS51918"/>
    </source>
</evidence>
<dbReference type="SFLD" id="SFLDS00029">
    <property type="entry name" value="Radical_SAM"/>
    <property type="match status" value="1"/>
</dbReference>
<dbReference type="RefSeq" id="WP_015182552.1">
    <property type="nucleotide sequence ID" value="NC_019738.1"/>
</dbReference>
<dbReference type="InterPro" id="IPR058240">
    <property type="entry name" value="rSAM_sf"/>
</dbReference>
<dbReference type="PROSITE" id="PS51332">
    <property type="entry name" value="B12_BINDING"/>
    <property type="match status" value="1"/>
</dbReference>
<evidence type="ECO:0000256" key="1">
    <source>
        <dbReference type="ARBA" id="ARBA00001966"/>
    </source>
</evidence>
<dbReference type="KEGG" id="mic:Mic7113_2611"/>
<dbReference type="PANTHER" id="PTHR43409:SF7">
    <property type="entry name" value="BLL1977 PROTEIN"/>
    <property type="match status" value="1"/>
</dbReference>
<dbReference type="InterPro" id="IPR007197">
    <property type="entry name" value="rSAM"/>
</dbReference>
<protein>
    <submittedName>
        <fullName evidence="8">Bacteriocin maturation radical SAM protein 1</fullName>
    </submittedName>
</protein>
<dbReference type="GO" id="GO:0046872">
    <property type="term" value="F:metal ion binding"/>
    <property type="evidence" value="ECO:0007669"/>
    <property type="project" value="UniProtKB-KW"/>
</dbReference>
<dbReference type="InterPro" id="IPR006158">
    <property type="entry name" value="Cobalamin-bd"/>
</dbReference>
<dbReference type="eggNOG" id="COG1032">
    <property type="taxonomic scope" value="Bacteria"/>
</dbReference>
<dbReference type="SUPFAM" id="SSF102114">
    <property type="entry name" value="Radical SAM enzymes"/>
    <property type="match status" value="1"/>
</dbReference>
<proteinExistence type="predicted"/>
<gene>
    <name evidence="8" type="ORF">Mic7113_2611</name>
</gene>
<dbReference type="GO" id="GO:0005829">
    <property type="term" value="C:cytosol"/>
    <property type="evidence" value="ECO:0007669"/>
    <property type="project" value="TreeGrafter"/>
</dbReference>
<evidence type="ECO:0000313" key="9">
    <source>
        <dbReference type="Proteomes" id="UP000010471"/>
    </source>
</evidence>
<evidence type="ECO:0000259" key="6">
    <source>
        <dbReference type="PROSITE" id="PS51332"/>
    </source>
</evidence>
<sequence length="650" mass="74824">MTDVCLVLMPYAAMERPSLALGLLKASLTESGINSTVLYPNLWFAQEVGIYNYKIISEGLAAYFVGEWTFSGVAFPDFEPNHSDYFRTIPNLKEDTIKELWRVRQKAAAFIERMAESILDLQPRIVSCSSTFHQNCASLALLRRIRELAPEVITVMGGANCEGVMGLATLQAFPWVDFVCSGEGDEIFAQLCGKVLERGRDLDLTELPFGVVGSAHRDKEVVMALAPRASVQDLDQIAIPDYDDYFQTLENCPKLAPYITPGMFVETSRGCWWGQKQHCTFCGLNGAGMTYRSKSPERVVREFSWLSRRYGQRKFFVVDSILDLKHIDTVLPMFAALEEPYSIFYETKANLKRQQVQQLAQAGVRWLQPGIESMHDSLLGLMKKGNTALMNVQLLKWAREFGIQVFWNFLVGLPGECGEWYIQMLEWLPLMVHLQPPTEETRLMRFDRFSPYYERQEEYGLTLVPQRTYSYLYPLDAERLKDLAYSFDEVGEERKIPEHQRLKEWVSEWQRLFKSESPPMLSVMEDNGDRMKLVDTRPCAIEQEISLDGLAYQVYVECDRTLTYRELLDVLNKKYGYEVSWDEIQPVVEELLQRQIVLELNGRLLSLAVREPIVPLLDVREQPAGYVDVQGYVSDSRKAFWELFRKKVPT</sequence>
<dbReference type="GO" id="GO:0051536">
    <property type="term" value="F:iron-sulfur cluster binding"/>
    <property type="evidence" value="ECO:0007669"/>
    <property type="project" value="UniProtKB-KW"/>
</dbReference>
<dbReference type="GO" id="GO:0031419">
    <property type="term" value="F:cobalamin binding"/>
    <property type="evidence" value="ECO:0007669"/>
    <property type="project" value="InterPro"/>
</dbReference>
<dbReference type="EMBL" id="CP003630">
    <property type="protein sequence ID" value="AFZ18403.1"/>
    <property type="molecule type" value="Genomic_DNA"/>
</dbReference>
<evidence type="ECO:0000256" key="2">
    <source>
        <dbReference type="ARBA" id="ARBA00022691"/>
    </source>
</evidence>
<dbReference type="OrthoDB" id="9801659at2"/>
<keyword evidence="4" id="KW-0408">Iron</keyword>
<dbReference type="SFLD" id="SFLDF00324">
    <property type="entry name" value="bacteriocin_maturation"/>
    <property type="match status" value="1"/>
</dbReference>
<dbReference type="Gene3D" id="3.20.20.70">
    <property type="entry name" value="Aldolase class I"/>
    <property type="match status" value="1"/>
</dbReference>
<evidence type="ECO:0000313" key="8">
    <source>
        <dbReference type="EMBL" id="AFZ18403.1"/>
    </source>
</evidence>
<dbReference type="PANTHER" id="PTHR43409">
    <property type="entry name" value="ANAEROBIC MAGNESIUM-PROTOPORPHYRIN IX MONOMETHYL ESTER CYCLASE-RELATED"/>
    <property type="match status" value="1"/>
</dbReference>
<dbReference type="AlphaFoldDB" id="K9WDU1"/>
<feature type="domain" description="Radical SAM core" evidence="7">
    <location>
        <begin position="257"/>
        <end position="472"/>
    </location>
</feature>
<dbReference type="Gene3D" id="3.40.50.280">
    <property type="entry name" value="Cobalamin-binding domain"/>
    <property type="match status" value="1"/>
</dbReference>
<evidence type="ECO:0000256" key="3">
    <source>
        <dbReference type="ARBA" id="ARBA00022723"/>
    </source>
</evidence>
<dbReference type="NCBIfam" id="TIGR03975">
    <property type="entry name" value="rSAM_ocin_1"/>
    <property type="match status" value="1"/>
</dbReference>
<name>K9WDU1_9CYAN</name>
<dbReference type="STRING" id="1173027.Mic7113_2611"/>
<dbReference type="PATRIC" id="fig|1173027.3.peg.2868"/>
<dbReference type="Proteomes" id="UP000010471">
    <property type="component" value="Chromosome"/>
</dbReference>
<reference evidence="8 9" key="1">
    <citation type="submission" date="2012-06" db="EMBL/GenBank/DDBJ databases">
        <title>Finished chromosome of genome of Microcoleus sp. PCC 7113.</title>
        <authorList>
            <consortium name="US DOE Joint Genome Institute"/>
            <person name="Gugger M."/>
            <person name="Coursin T."/>
            <person name="Rippka R."/>
            <person name="Tandeau De Marsac N."/>
            <person name="Huntemann M."/>
            <person name="Wei C.-L."/>
            <person name="Han J."/>
            <person name="Detter J.C."/>
            <person name="Han C."/>
            <person name="Tapia R."/>
            <person name="Chen A."/>
            <person name="Kyrpides N."/>
            <person name="Mavromatis K."/>
            <person name="Markowitz V."/>
            <person name="Szeto E."/>
            <person name="Ivanova N."/>
            <person name="Pagani I."/>
            <person name="Pati A."/>
            <person name="Goodwin L."/>
            <person name="Nordberg H.P."/>
            <person name="Cantor M.N."/>
            <person name="Hua S.X."/>
            <person name="Woyke T."/>
            <person name="Kerfeld C.A."/>
        </authorList>
    </citation>
    <scope>NUCLEOTIDE SEQUENCE [LARGE SCALE GENOMIC DNA]</scope>
    <source>
        <strain evidence="8 9">PCC 7113</strain>
    </source>
</reference>
<dbReference type="SMART" id="SM00729">
    <property type="entry name" value="Elp3"/>
    <property type="match status" value="1"/>
</dbReference>
<dbReference type="InterPro" id="IPR023984">
    <property type="entry name" value="rSAM_ocin_1"/>
</dbReference>
<comment type="cofactor">
    <cofactor evidence="1">
        <name>[4Fe-4S] cluster</name>
        <dbReference type="ChEBI" id="CHEBI:49883"/>
    </cofactor>
</comment>
<dbReference type="InterPro" id="IPR013785">
    <property type="entry name" value="Aldolase_TIM"/>
</dbReference>
<accession>K9WDU1</accession>
<evidence type="ECO:0000256" key="4">
    <source>
        <dbReference type="ARBA" id="ARBA00023004"/>
    </source>
</evidence>
<evidence type="ECO:0000256" key="5">
    <source>
        <dbReference type="ARBA" id="ARBA00023014"/>
    </source>
</evidence>
<organism evidence="8 9">
    <name type="scientific">Allocoleopsis franciscana PCC 7113</name>
    <dbReference type="NCBI Taxonomy" id="1173027"/>
    <lineage>
        <taxon>Bacteria</taxon>
        <taxon>Bacillati</taxon>
        <taxon>Cyanobacteriota</taxon>
        <taxon>Cyanophyceae</taxon>
        <taxon>Coleofasciculales</taxon>
        <taxon>Coleofasciculaceae</taxon>
        <taxon>Allocoleopsis</taxon>
        <taxon>Allocoleopsis franciscana</taxon>
    </lineage>
</organism>
<dbReference type="Pfam" id="PF04055">
    <property type="entry name" value="Radical_SAM"/>
    <property type="match status" value="1"/>
</dbReference>
<dbReference type="HOGENOM" id="CLU_028867_0_0_3"/>
<dbReference type="SFLD" id="SFLDG01082">
    <property type="entry name" value="B12-binding_domain_containing"/>
    <property type="match status" value="1"/>
</dbReference>
<dbReference type="InterPro" id="IPR051198">
    <property type="entry name" value="BchE-like"/>
</dbReference>
<keyword evidence="5" id="KW-0411">Iron-sulfur</keyword>
<keyword evidence="3" id="KW-0479">Metal-binding</keyword>
<dbReference type="GO" id="GO:0003824">
    <property type="term" value="F:catalytic activity"/>
    <property type="evidence" value="ECO:0007669"/>
    <property type="project" value="InterPro"/>
</dbReference>